<dbReference type="InterPro" id="IPR053167">
    <property type="entry name" value="Spore_coat_component"/>
</dbReference>
<feature type="signal peptide" evidence="1">
    <location>
        <begin position="1"/>
        <end position="23"/>
    </location>
</feature>
<evidence type="ECO:0000313" key="3">
    <source>
        <dbReference type="EMBL" id="EMD81610.1"/>
    </source>
</evidence>
<proteinExistence type="predicted"/>
<sequence>MALLVRRLVAAAFALGLPATASAELAKLFTVSASIANGCFVETGAAGAWGAINLGSLNGVTGGTAEAELLLGQKAGLQLNCTPGTTTTVTADLGAHPSGGQRRMAHMGTGQTMIPYLLFANGASTPWAGEGISISFPAGTSRQTLLLRATTVLSKPVAAGSYSDTVRITVSW</sequence>
<comment type="caution">
    <text evidence="3">The sequence shown here is derived from an EMBL/GenBank/DDBJ whole genome shotgun (WGS) entry which is preliminary data.</text>
</comment>
<organism evidence="3 4">
    <name type="scientific">Pacificimonas flava</name>
    <dbReference type="NCBI Taxonomy" id="1234595"/>
    <lineage>
        <taxon>Bacteria</taxon>
        <taxon>Pseudomonadati</taxon>
        <taxon>Pseudomonadota</taxon>
        <taxon>Alphaproteobacteria</taxon>
        <taxon>Sphingomonadales</taxon>
        <taxon>Sphingosinicellaceae</taxon>
        <taxon>Pacificimonas</taxon>
    </lineage>
</organism>
<evidence type="ECO:0000256" key="1">
    <source>
        <dbReference type="SAM" id="SignalP"/>
    </source>
</evidence>
<keyword evidence="4" id="KW-1185">Reference proteome</keyword>
<dbReference type="Proteomes" id="UP000011717">
    <property type="component" value="Unassembled WGS sequence"/>
</dbReference>
<evidence type="ECO:0000313" key="4">
    <source>
        <dbReference type="Proteomes" id="UP000011717"/>
    </source>
</evidence>
<reference evidence="3 4" key="1">
    <citation type="journal article" date="2013" name="Genome Announc.">
        <title>Draft Genome Sequence of Strain JLT2015T, Belonging to the Family Sphingomonadaceae of the Alphaproteobacteria.</title>
        <authorList>
            <person name="Tang K."/>
            <person name="Liu K."/>
            <person name="Li S."/>
            <person name="Jiao N."/>
        </authorList>
    </citation>
    <scope>NUCLEOTIDE SEQUENCE [LARGE SCALE GENOMIC DNA]</scope>
    <source>
        <strain evidence="3 4">JLT2015</strain>
    </source>
</reference>
<accession>M2S883</accession>
<evidence type="ECO:0000259" key="2">
    <source>
        <dbReference type="Pfam" id="PF05229"/>
    </source>
</evidence>
<dbReference type="Pfam" id="PF05229">
    <property type="entry name" value="SCPU"/>
    <property type="match status" value="1"/>
</dbReference>
<dbReference type="AlphaFoldDB" id="M2S883"/>
<dbReference type="InterPro" id="IPR007893">
    <property type="entry name" value="Spore_coat_U/FanG"/>
</dbReference>
<name>M2S883_9SPHN</name>
<protein>
    <submittedName>
        <fullName evidence="3">Sigma-fimbriae uncharacterized subunit</fullName>
    </submittedName>
</protein>
<gene>
    <name evidence="3" type="ORF">C725_3018</name>
</gene>
<dbReference type="EMBL" id="AMRV01000025">
    <property type="protein sequence ID" value="EMD81610.1"/>
    <property type="molecule type" value="Genomic_DNA"/>
</dbReference>
<feature type="chain" id="PRO_5004025532" evidence="1">
    <location>
        <begin position="24"/>
        <end position="172"/>
    </location>
</feature>
<keyword evidence="1" id="KW-0732">Signal</keyword>
<dbReference type="PANTHER" id="PTHR37089:SF3">
    <property type="entry name" value="EXPORTED PROTEIN"/>
    <property type="match status" value="1"/>
</dbReference>
<dbReference type="RefSeq" id="WP_008603981.1">
    <property type="nucleotide sequence ID" value="NZ_AMRV01000025.1"/>
</dbReference>
<dbReference type="OrthoDB" id="7569754at2"/>
<dbReference type="PANTHER" id="PTHR37089">
    <property type="entry name" value="PROTEIN U-RELATED"/>
    <property type="match status" value="1"/>
</dbReference>
<feature type="domain" description="Spore coat protein U/FanG" evidence="2">
    <location>
        <begin position="27"/>
        <end position="169"/>
    </location>
</feature>